<proteinExistence type="inferred from homology"/>
<evidence type="ECO:0000256" key="13">
    <source>
        <dbReference type="PIRSR" id="PIRSR604385-2"/>
    </source>
</evidence>
<reference evidence="16 17" key="1">
    <citation type="submission" date="2020-03" db="EMBL/GenBank/DDBJ databases">
        <title>Complete genome sequence of Monaibacterium sp. ALG8 with diverse plasmids.</title>
        <authorList>
            <person name="Sun C."/>
        </authorList>
    </citation>
    <scope>NUCLEOTIDE SEQUENCE [LARGE SCALE GENOMIC DNA]</scope>
    <source>
        <strain evidence="16 17">ALG8</strain>
    </source>
</reference>
<organism evidence="16 17">
    <name type="scientific">Pontivivens nitratireducens</name>
    <dbReference type="NCBI Taxonomy" id="2758038"/>
    <lineage>
        <taxon>Bacteria</taxon>
        <taxon>Pseudomonadati</taxon>
        <taxon>Pseudomonadota</taxon>
        <taxon>Alphaproteobacteria</taxon>
        <taxon>Rhodobacterales</taxon>
        <taxon>Paracoccaceae</taxon>
        <taxon>Pontivivens</taxon>
    </lineage>
</organism>
<dbReference type="AlphaFoldDB" id="A0A6G7VIJ9"/>
<evidence type="ECO:0000256" key="12">
    <source>
        <dbReference type="ARBA" id="ARBA00049546"/>
    </source>
</evidence>
<dbReference type="EMBL" id="CP049811">
    <property type="protein sequence ID" value="QIK39923.1"/>
    <property type="molecule type" value="Genomic_DNA"/>
</dbReference>
<dbReference type="InterPro" id="IPR000086">
    <property type="entry name" value="NUDIX_hydrolase_dom"/>
</dbReference>
<dbReference type="GO" id="GO:0006753">
    <property type="term" value="P:nucleoside phosphate metabolic process"/>
    <property type="evidence" value="ECO:0007669"/>
    <property type="project" value="TreeGrafter"/>
</dbReference>
<dbReference type="GO" id="GO:0019693">
    <property type="term" value="P:ribose phosphate metabolic process"/>
    <property type="evidence" value="ECO:0007669"/>
    <property type="project" value="TreeGrafter"/>
</dbReference>
<dbReference type="InterPro" id="IPR009288">
    <property type="entry name" value="AIG2-like_dom"/>
</dbReference>
<dbReference type="SUPFAM" id="SSF55811">
    <property type="entry name" value="Nudix"/>
    <property type="match status" value="1"/>
</dbReference>
<dbReference type="CDD" id="cd06661">
    <property type="entry name" value="GGCT_like"/>
    <property type="match status" value="1"/>
</dbReference>
<dbReference type="NCBIfam" id="TIGR00052">
    <property type="entry name" value="nudix-type nucleoside diphosphatase, YffH/AdpP family"/>
    <property type="match status" value="1"/>
</dbReference>
<evidence type="ECO:0000256" key="9">
    <source>
        <dbReference type="ARBA" id="ARBA00030162"/>
    </source>
</evidence>
<evidence type="ECO:0000256" key="6">
    <source>
        <dbReference type="ARBA" id="ARBA00022801"/>
    </source>
</evidence>
<feature type="binding site" evidence="13">
    <location>
        <position position="264"/>
    </location>
    <ligand>
        <name>Mg(2+)</name>
        <dbReference type="ChEBI" id="CHEBI:18420"/>
        <label>1</label>
    </ligand>
</feature>
<evidence type="ECO:0000256" key="11">
    <source>
        <dbReference type="ARBA" id="ARBA00033056"/>
    </source>
</evidence>
<dbReference type="GO" id="GO:0005829">
    <property type="term" value="C:cytosol"/>
    <property type="evidence" value="ECO:0007669"/>
    <property type="project" value="TreeGrafter"/>
</dbReference>
<feature type="domain" description="Nudix hydrolase" evidence="15">
    <location>
        <begin position="222"/>
        <end position="361"/>
    </location>
</feature>
<keyword evidence="17" id="KW-1185">Reference proteome</keyword>
<dbReference type="PANTHER" id="PTHR11839">
    <property type="entry name" value="UDP/ADP-SUGAR PYROPHOSPHATASE"/>
    <property type="match status" value="1"/>
</dbReference>
<evidence type="ECO:0000256" key="2">
    <source>
        <dbReference type="ARBA" id="ARBA00007482"/>
    </source>
</evidence>
<dbReference type="GO" id="GO:0019144">
    <property type="term" value="F:ADP-sugar diphosphatase activity"/>
    <property type="evidence" value="ECO:0007669"/>
    <property type="project" value="TreeGrafter"/>
</dbReference>
<feature type="binding site" evidence="13">
    <location>
        <position position="284"/>
    </location>
    <ligand>
        <name>Mg(2+)</name>
        <dbReference type="ChEBI" id="CHEBI:18420"/>
        <label>1</label>
    </ligand>
</feature>
<dbReference type="Pfam" id="PF00293">
    <property type="entry name" value="NUDIX"/>
    <property type="match status" value="1"/>
</dbReference>
<dbReference type="Gene3D" id="3.10.490.10">
    <property type="entry name" value="Gamma-glutamyl cyclotransferase-like"/>
    <property type="match status" value="1"/>
</dbReference>
<keyword evidence="5 13" id="KW-0479">Metal-binding</keyword>
<feature type="binding site" evidence="13">
    <location>
        <position position="332"/>
    </location>
    <ligand>
        <name>Mg(2+)</name>
        <dbReference type="ChEBI" id="CHEBI:18420"/>
        <label>1</label>
    </ligand>
</feature>
<dbReference type="EC" id="3.6.1.13" evidence="3"/>
<dbReference type="PANTHER" id="PTHR11839:SF5">
    <property type="entry name" value="ADP-RIBOSE PYROPHOSPHATASE"/>
    <property type="match status" value="1"/>
</dbReference>
<dbReference type="Pfam" id="PF06094">
    <property type="entry name" value="GGACT"/>
    <property type="match status" value="1"/>
</dbReference>
<gene>
    <name evidence="16" type="ORF">G8E03_03570</name>
</gene>
<sequence length="377" mass="42219">MTRHLFFYGTLRDAETFDTVMGPYAEVIDASEATLPDHAVVEVLGEDYPVIVARQGAMARGVLASNLPQGAVERLRYFEDEFDYALETRTVHTADGPREAEVFFVRGDHLKIGGSWDFEGWARKQQAAFVECARELMALYGQVPDKDVDRIWPGIRFRAYARARARAERPAVIHRSGLSREDVEVERIKRPYVDYFAVEDLRLSHRTFAGQMQGPMDRAVFASGDAVAVLPWDPRTDRVLMIEQFRPAPLARGAQVPWLLEPIAGRIDTIETAEQTARREAEEEAGLTIGRMDALSPFYSSPGCLTEQMSCYIAEADLSQAGGVHGLDTEHEDIRSVLLDVADLRDALTSGEVENGPLIVLIQHLLIHHDRLRSAWG</sequence>
<comment type="similarity">
    <text evidence="2">Belongs to the Nudix hydrolase family. NudF subfamily.</text>
</comment>
<feature type="short sequence motif" description="Nudix box" evidence="14">
    <location>
        <begin position="265"/>
        <end position="287"/>
    </location>
</feature>
<dbReference type="InterPro" id="IPR020084">
    <property type="entry name" value="NUDIX_hydrolase_CS"/>
</dbReference>
<protein>
    <recommendedName>
        <fullName evidence="4">ADP-ribose pyrophosphatase</fullName>
        <ecNumber evidence="3">3.6.1.13</ecNumber>
    </recommendedName>
    <alternativeName>
        <fullName evidence="9">ADP-ribose diphosphatase</fullName>
    </alternativeName>
    <alternativeName>
        <fullName evidence="11">ADP-ribose phosphohydrolase</fullName>
    </alternativeName>
    <alternativeName>
        <fullName evidence="10">Adenosine diphosphoribose pyrophosphatase</fullName>
    </alternativeName>
</protein>
<evidence type="ECO:0000256" key="8">
    <source>
        <dbReference type="ARBA" id="ARBA00025164"/>
    </source>
</evidence>
<dbReference type="InterPro" id="IPR013024">
    <property type="entry name" value="GGCT-like"/>
</dbReference>
<accession>A0A6G7VIJ9</accession>
<dbReference type="GO" id="GO:0047631">
    <property type="term" value="F:ADP-ribose diphosphatase activity"/>
    <property type="evidence" value="ECO:0007669"/>
    <property type="project" value="UniProtKB-EC"/>
</dbReference>
<dbReference type="SUPFAM" id="SSF110857">
    <property type="entry name" value="Gamma-glutamyl cyclotransferase-like"/>
    <property type="match status" value="1"/>
</dbReference>
<dbReference type="InterPro" id="IPR036568">
    <property type="entry name" value="GGCT-like_sf"/>
</dbReference>
<feature type="binding site" evidence="13">
    <location>
        <position position="280"/>
    </location>
    <ligand>
        <name>Mg(2+)</name>
        <dbReference type="ChEBI" id="CHEBI:18420"/>
        <label>1</label>
    </ligand>
</feature>
<dbReference type="CDD" id="cd24155">
    <property type="entry name" value="NUDIX_ADPRase"/>
    <property type="match status" value="1"/>
</dbReference>
<evidence type="ECO:0000313" key="16">
    <source>
        <dbReference type="EMBL" id="QIK39923.1"/>
    </source>
</evidence>
<evidence type="ECO:0000256" key="10">
    <source>
        <dbReference type="ARBA" id="ARBA00030308"/>
    </source>
</evidence>
<dbReference type="Proteomes" id="UP000500791">
    <property type="component" value="Chromosome"/>
</dbReference>
<dbReference type="GO" id="GO:0046872">
    <property type="term" value="F:metal ion binding"/>
    <property type="evidence" value="ECO:0007669"/>
    <property type="project" value="UniProtKB-KW"/>
</dbReference>
<dbReference type="PROSITE" id="PS51462">
    <property type="entry name" value="NUDIX"/>
    <property type="match status" value="1"/>
</dbReference>
<comment type="catalytic activity">
    <reaction evidence="12">
        <text>ADP-D-ribose + H2O = D-ribose 5-phosphate + AMP + 2 H(+)</text>
        <dbReference type="Rhea" id="RHEA:10412"/>
        <dbReference type="ChEBI" id="CHEBI:15377"/>
        <dbReference type="ChEBI" id="CHEBI:15378"/>
        <dbReference type="ChEBI" id="CHEBI:57967"/>
        <dbReference type="ChEBI" id="CHEBI:78346"/>
        <dbReference type="ChEBI" id="CHEBI:456215"/>
        <dbReference type="EC" id="3.6.1.13"/>
    </reaction>
</comment>
<name>A0A6G7VIJ9_9RHOB</name>
<dbReference type="RefSeq" id="WP_166188753.1">
    <property type="nucleotide sequence ID" value="NZ_CP049811.1"/>
</dbReference>
<evidence type="ECO:0000256" key="14">
    <source>
        <dbReference type="PIRSR" id="PIRSR604385-3"/>
    </source>
</evidence>
<dbReference type="InterPro" id="IPR015797">
    <property type="entry name" value="NUDIX_hydrolase-like_dom_sf"/>
</dbReference>
<evidence type="ECO:0000256" key="7">
    <source>
        <dbReference type="ARBA" id="ARBA00022842"/>
    </source>
</evidence>
<evidence type="ECO:0000313" key="17">
    <source>
        <dbReference type="Proteomes" id="UP000500791"/>
    </source>
</evidence>
<comment type="function">
    <text evidence="8">Acts on ADP-mannose and ADP-glucose as well as ADP-ribose. Prevents glycogen biosynthesis. The reaction catalyzed by this enzyme is a limiting step of the gluconeogenic process.</text>
</comment>
<comment type="cofactor">
    <cofactor evidence="1 13">
        <name>Mg(2+)</name>
        <dbReference type="ChEBI" id="CHEBI:18420"/>
    </cofactor>
</comment>
<dbReference type="Gene3D" id="3.90.79.10">
    <property type="entry name" value="Nucleoside Triphosphate Pyrophosphohydrolase"/>
    <property type="match status" value="1"/>
</dbReference>
<evidence type="ECO:0000256" key="4">
    <source>
        <dbReference type="ARBA" id="ARBA00013297"/>
    </source>
</evidence>
<dbReference type="InterPro" id="IPR004385">
    <property type="entry name" value="NDP_pyrophosphatase"/>
</dbReference>
<evidence type="ECO:0000259" key="15">
    <source>
        <dbReference type="PROSITE" id="PS51462"/>
    </source>
</evidence>
<keyword evidence="6" id="KW-0378">Hydrolase</keyword>
<evidence type="ECO:0000256" key="3">
    <source>
        <dbReference type="ARBA" id="ARBA00012453"/>
    </source>
</evidence>
<dbReference type="PROSITE" id="PS00893">
    <property type="entry name" value="NUDIX_BOX"/>
    <property type="match status" value="1"/>
</dbReference>
<evidence type="ECO:0000256" key="1">
    <source>
        <dbReference type="ARBA" id="ARBA00001946"/>
    </source>
</evidence>
<evidence type="ECO:0000256" key="5">
    <source>
        <dbReference type="ARBA" id="ARBA00022723"/>
    </source>
</evidence>
<dbReference type="KEGG" id="mon:G8E03_03570"/>
<keyword evidence="7 13" id="KW-0460">Magnesium</keyword>